<reference evidence="2" key="1">
    <citation type="submission" date="2016-10" db="EMBL/GenBank/DDBJ databases">
        <authorList>
            <person name="Varghese N."/>
            <person name="Submissions S."/>
        </authorList>
    </citation>
    <scope>NUCLEOTIDE SEQUENCE [LARGE SCALE GENOMIC DNA]</scope>
    <source>
        <strain evidence="2">BL47</strain>
    </source>
</reference>
<proteinExistence type="predicted"/>
<evidence type="ECO:0000313" key="1">
    <source>
        <dbReference type="EMBL" id="SDM53014.1"/>
    </source>
</evidence>
<protein>
    <submittedName>
        <fullName evidence="1">Uncharacterized protein</fullName>
    </submittedName>
</protein>
<dbReference type="Proteomes" id="UP000198704">
    <property type="component" value="Unassembled WGS sequence"/>
</dbReference>
<dbReference type="EMBL" id="FNHS01000002">
    <property type="protein sequence ID" value="SDM53014.1"/>
    <property type="molecule type" value="Genomic_DNA"/>
</dbReference>
<evidence type="ECO:0000313" key="2">
    <source>
        <dbReference type="Proteomes" id="UP000198704"/>
    </source>
</evidence>
<sequence length="203" mass="22677">MIEDEFRTVCSYALVGYEGLETLRIHGIEPSPIGPRVRWEAPGMPAERERILSGGGFVSLGPPSGPMMLDLLSRTLAARWAHGTPRCPANWRNSLQQRFPKLFSDEDPCVGPGWSWLFEAGAVALRERGVPRNFTTQQTKEKFGSARWYWSAEESCEYTKNVISTVENLSAFICEDCGRPGRIRRGGWAKCRCDVHASGKAAR</sequence>
<dbReference type="RefSeq" id="WP_091713643.1">
    <property type="nucleotide sequence ID" value="NZ_FNHS01000002.1"/>
</dbReference>
<name>A0A1G9U047_9HYPH</name>
<dbReference type="AlphaFoldDB" id="A0A1G9U047"/>
<gene>
    <name evidence="1" type="ORF">SAMN05216360_102354</name>
</gene>
<accession>A0A1G9U047</accession>
<organism evidence="1 2">
    <name type="scientific">Methylobacterium phyllostachyos</name>
    <dbReference type="NCBI Taxonomy" id="582672"/>
    <lineage>
        <taxon>Bacteria</taxon>
        <taxon>Pseudomonadati</taxon>
        <taxon>Pseudomonadota</taxon>
        <taxon>Alphaproteobacteria</taxon>
        <taxon>Hyphomicrobiales</taxon>
        <taxon>Methylobacteriaceae</taxon>
        <taxon>Methylobacterium</taxon>
    </lineage>
</organism>
<dbReference type="OrthoDB" id="7906710at2"/>
<dbReference type="STRING" id="582672.SAMN05216360_102354"/>
<keyword evidence="2" id="KW-1185">Reference proteome</keyword>